<reference evidence="2" key="1">
    <citation type="journal article" date="2019" name="Int. J. Syst. Evol. Microbiol.">
        <title>The Global Catalogue of Microorganisms (GCM) 10K type strain sequencing project: providing services to taxonomists for standard genome sequencing and annotation.</title>
        <authorList>
            <consortium name="The Broad Institute Genomics Platform"/>
            <consortium name="The Broad Institute Genome Sequencing Center for Infectious Disease"/>
            <person name="Wu L."/>
            <person name="Ma J."/>
        </authorList>
    </citation>
    <scope>NUCLEOTIDE SEQUENCE [LARGE SCALE GENOMIC DNA]</scope>
    <source>
        <strain evidence="2">JCM 15443</strain>
    </source>
</reference>
<comment type="caution">
    <text evidence="1">The sequence shown here is derived from an EMBL/GenBank/DDBJ whole genome shotgun (WGS) entry which is preliminary data.</text>
</comment>
<evidence type="ECO:0000313" key="2">
    <source>
        <dbReference type="Proteomes" id="UP000661918"/>
    </source>
</evidence>
<dbReference type="Proteomes" id="UP000661918">
    <property type="component" value="Unassembled WGS sequence"/>
</dbReference>
<organism evidence="1 2">
    <name type="scientific">Deinococcus aerophilus</name>
    <dbReference type="NCBI Taxonomy" id="522488"/>
    <lineage>
        <taxon>Bacteria</taxon>
        <taxon>Thermotogati</taxon>
        <taxon>Deinococcota</taxon>
        <taxon>Deinococci</taxon>
        <taxon>Deinococcales</taxon>
        <taxon>Deinococcaceae</taxon>
        <taxon>Deinococcus</taxon>
    </lineage>
</organism>
<name>A0ABQ2GY44_9DEIO</name>
<protein>
    <submittedName>
        <fullName evidence="1">Uncharacterized protein</fullName>
    </submittedName>
</protein>
<proteinExistence type="predicted"/>
<gene>
    <name evidence="1" type="ORF">GCM10010841_26420</name>
</gene>
<dbReference type="RefSeq" id="WP_188904828.1">
    <property type="nucleotide sequence ID" value="NZ_BMOM01000026.1"/>
</dbReference>
<evidence type="ECO:0000313" key="1">
    <source>
        <dbReference type="EMBL" id="GGM16839.1"/>
    </source>
</evidence>
<accession>A0ABQ2GY44</accession>
<keyword evidence="2" id="KW-1185">Reference proteome</keyword>
<sequence>MSCNPQALAALKGAAQGQGSVGMMLELLAVLNERGVLSEADVRRVVGALAAELQLFDAELRGRRGLKG</sequence>
<dbReference type="EMBL" id="BMOM01000026">
    <property type="protein sequence ID" value="GGM16839.1"/>
    <property type="molecule type" value="Genomic_DNA"/>
</dbReference>